<reference evidence="1 2" key="1">
    <citation type="journal article" date="2021" name="Hortic Res">
        <title>High-quality reference genome and annotation aids understanding of berry development for evergreen blueberry (Vaccinium darrowii).</title>
        <authorList>
            <person name="Yu J."/>
            <person name="Hulse-Kemp A.M."/>
            <person name="Babiker E."/>
            <person name="Staton M."/>
        </authorList>
    </citation>
    <scope>NUCLEOTIDE SEQUENCE [LARGE SCALE GENOMIC DNA]</scope>
    <source>
        <strain evidence="2">cv. NJ 8807/NJ 8810</strain>
        <tissue evidence="1">Young leaf</tissue>
    </source>
</reference>
<name>A0ACB7X439_9ERIC</name>
<proteinExistence type="predicted"/>
<gene>
    <name evidence="1" type="ORF">Vadar_027056</name>
</gene>
<organism evidence="1 2">
    <name type="scientific">Vaccinium darrowii</name>
    <dbReference type="NCBI Taxonomy" id="229202"/>
    <lineage>
        <taxon>Eukaryota</taxon>
        <taxon>Viridiplantae</taxon>
        <taxon>Streptophyta</taxon>
        <taxon>Embryophyta</taxon>
        <taxon>Tracheophyta</taxon>
        <taxon>Spermatophyta</taxon>
        <taxon>Magnoliopsida</taxon>
        <taxon>eudicotyledons</taxon>
        <taxon>Gunneridae</taxon>
        <taxon>Pentapetalae</taxon>
        <taxon>asterids</taxon>
        <taxon>Ericales</taxon>
        <taxon>Ericaceae</taxon>
        <taxon>Vaccinioideae</taxon>
        <taxon>Vaccinieae</taxon>
        <taxon>Vaccinium</taxon>
    </lineage>
</organism>
<sequence length="1257" mass="142013">MYLRAHGRMIHPILDHTMWITVPGDPLDPPPLKRLPGRPRKVRRRAANEPAAGTSESKRSQTVKCTWSKEFGHNKRTCQRGPVRGNCGPRGRGNTHNNGRVGASGNEIGGTVTATSTTTTGRGRGIYRGRGGGATRGRGSTRGGGTRDSGSTRGRSTARRGSSGGMGPNATSTNQINKELDAASKAKLITVLKENKECFAWSYKELTGLSRDLVEHKLPIKSNCKPFKQLPRKMSLETILLVKKEIQNLLNAGFIRTARYVEWLSNIVPVIKKNGKIRVCIDFRNLNTATPKDEYPMPVVDMLVDSSAGHKIMSIMDGHSGYNQICIAREDVHKTAFRAPGNLGTFEWVKMPFGLKNAGATYQRAMNTIFHEIVGGFLECYIDDIIVKSESIDDHVEHLKIAFSKMKHYQLKLNPAKCAFGVMAGNFLGYLVHSKGIQVDKNKAKAILEAKPPSNKKELQKFLGQLNFLRRFISNTAGKTKVFSSLLKLKDGEDFEWTKEHDDAFKAIKEYLINPPVLVPPKKGEPVKLYLAANHDSIGVLLAQDNEEGKEQAIYYLSRFLNDCECRYSAVEKLCLTLFFASKKLRYYMMPRVTYVISQTDVMKYMLSQPVLSGRIGKWIVSLIEFNLKYVPQKSVKGQALANFLADHPNGIETPEIADVDIVTIKPWKMWFDGSKTFQMAGIGVVLESPQGLKTKFGFQINEGECTNNQAEYEALIMGLELLLALKVDIVEVFRDSQLVINQVKGEFGCHSIGLKPYHQYVKLLIKQFHMITFTYVPRFFNEEADAVAQRASGFKFITDESKEFCQLTLRKSLSMLKHRYTDLEVCEITTSPSSNDWRHPLIDYLTKPDAKTDRATRLRSVNYIMYNGELFKRGADGLLLKCLGKVDAFRIMAEVHEGICGAHQAGIKMRWLIRRYEYYWPTILKDCIDYAKGCQACQKTGPLKRLPVTELQYVVKPWPFRGWAMDMIGMIYPASRSGDKFILVATDYFTKWVEAQAFESVSQEQVIEFIKNIVHRFGSPETITVDNGSIFEGRAVKAFAASHGVSLINSTPYYAQSNGQAESTNKIIKRGIQRMVDRNPEEWPSLLLNVLWAYRTTKRTSTGTTPFALTYGHDAVLPMEIVVKSQRVASQNDLDVGAYHQAMNMELEEVDEERIKALNQILLQKSRVARSYNKKVAVGSFDIGDLVWKVVLPIKERKQGLGKWAPNWEGPFQIHRVLKRGAYHLKDLNGYVHRRKINGRYLKAYFPTIWESFSRR</sequence>
<dbReference type="EMBL" id="CM037152">
    <property type="protein sequence ID" value="KAH7835538.1"/>
    <property type="molecule type" value="Genomic_DNA"/>
</dbReference>
<evidence type="ECO:0000313" key="2">
    <source>
        <dbReference type="Proteomes" id="UP000828048"/>
    </source>
</evidence>
<comment type="caution">
    <text evidence="1">The sequence shown here is derived from an EMBL/GenBank/DDBJ whole genome shotgun (WGS) entry which is preliminary data.</text>
</comment>
<accession>A0ACB7X439</accession>
<protein>
    <submittedName>
        <fullName evidence="1">Uncharacterized protein</fullName>
    </submittedName>
</protein>
<evidence type="ECO:0000313" key="1">
    <source>
        <dbReference type="EMBL" id="KAH7835538.1"/>
    </source>
</evidence>
<keyword evidence="2" id="KW-1185">Reference proteome</keyword>
<dbReference type="Proteomes" id="UP000828048">
    <property type="component" value="Chromosome 2"/>
</dbReference>